<comment type="caution">
    <text evidence="4">The sequence shown here is derived from an EMBL/GenBank/DDBJ whole genome shotgun (WGS) entry which is preliminary data.</text>
</comment>
<dbReference type="CDD" id="cd02696">
    <property type="entry name" value="MurNAc-LAA"/>
    <property type="match status" value="1"/>
</dbReference>
<dbReference type="Gene3D" id="3.40.630.40">
    <property type="entry name" value="Zn-dependent exopeptidases"/>
    <property type="match status" value="1"/>
</dbReference>
<name>A0ABS2NMH1_9FIRM</name>
<feature type="transmembrane region" description="Helical" evidence="2">
    <location>
        <begin position="20"/>
        <end position="41"/>
    </location>
</feature>
<evidence type="ECO:0000313" key="4">
    <source>
        <dbReference type="EMBL" id="MBM7614125.1"/>
    </source>
</evidence>
<gene>
    <name evidence="4" type="ORF">JOC73_000634</name>
</gene>
<dbReference type="InterPro" id="IPR002508">
    <property type="entry name" value="MurNAc-LAA_cat"/>
</dbReference>
<dbReference type="InterPro" id="IPR050695">
    <property type="entry name" value="N-acetylmuramoyl_amidase_3"/>
</dbReference>
<keyword evidence="1 4" id="KW-0378">Hydrolase</keyword>
<accession>A0ABS2NMH1</accession>
<sequence>MKIKRPTLILLLSRKARTYISSLLISVFVLVSSPTILDLVIDKPVEPLFDKTIVVDPGHGGIDGGTSFGNDMLEKNINLEISMKLKEALLEQGAKVVMTREIDNSLDDQIKNNGSRHREDLQARAKIIDNNPTDLFLSIHVNCMRNKPDKIGPIVFYYGASEDSKALAEEIQKKLNQLSTYKELGIKATNKVNRGNYYILKYTSPPGVIIETGFISNSVDRRLLLEGGHQDELVRLIVEGVMEYLGR</sequence>
<dbReference type="EC" id="3.5.1.28" evidence="4"/>
<dbReference type="RefSeq" id="WP_204400391.1">
    <property type="nucleotide sequence ID" value="NZ_JAFBEE010000002.1"/>
</dbReference>
<feature type="domain" description="MurNAc-LAA" evidence="3">
    <location>
        <begin position="125"/>
        <end position="242"/>
    </location>
</feature>
<dbReference type="PANTHER" id="PTHR30404">
    <property type="entry name" value="N-ACETYLMURAMOYL-L-ALANINE AMIDASE"/>
    <property type="match status" value="1"/>
</dbReference>
<organism evidence="4 5">
    <name type="scientific">Alkaliphilus hydrothermalis</name>
    <dbReference type="NCBI Taxonomy" id="1482730"/>
    <lineage>
        <taxon>Bacteria</taxon>
        <taxon>Bacillati</taxon>
        <taxon>Bacillota</taxon>
        <taxon>Clostridia</taxon>
        <taxon>Peptostreptococcales</taxon>
        <taxon>Natronincolaceae</taxon>
        <taxon>Alkaliphilus</taxon>
    </lineage>
</organism>
<reference evidence="4 5" key="1">
    <citation type="submission" date="2021-01" db="EMBL/GenBank/DDBJ databases">
        <title>Genomic Encyclopedia of Type Strains, Phase IV (KMG-IV): sequencing the most valuable type-strain genomes for metagenomic binning, comparative biology and taxonomic classification.</title>
        <authorList>
            <person name="Goeker M."/>
        </authorList>
    </citation>
    <scope>NUCLEOTIDE SEQUENCE [LARGE SCALE GENOMIC DNA]</scope>
    <source>
        <strain evidence="4 5">DSM 25890</strain>
    </source>
</reference>
<evidence type="ECO:0000259" key="3">
    <source>
        <dbReference type="SMART" id="SM00646"/>
    </source>
</evidence>
<dbReference type="Pfam" id="PF01520">
    <property type="entry name" value="Amidase_3"/>
    <property type="match status" value="1"/>
</dbReference>
<proteinExistence type="predicted"/>
<keyword evidence="2" id="KW-1133">Transmembrane helix</keyword>
<keyword evidence="2" id="KW-0812">Transmembrane</keyword>
<evidence type="ECO:0000256" key="1">
    <source>
        <dbReference type="ARBA" id="ARBA00022801"/>
    </source>
</evidence>
<protein>
    <submittedName>
        <fullName evidence="4">N-acetylmuramoyl-L-alanine amidase</fullName>
        <ecNumber evidence="4">3.5.1.28</ecNumber>
    </submittedName>
</protein>
<dbReference type="PANTHER" id="PTHR30404:SF0">
    <property type="entry name" value="N-ACETYLMURAMOYL-L-ALANINE AMIDASE AMIC"/>
    <property type="match status" value="1"/>
</dbReference>
<keyword evidence="5" id="KW-1185">Reference proteome</keyword>
<dbReference type="Proteomes" id="UP001314796">
    <property type="component" value="Unassembled WGS sequence"/>
</dbReference>
<keyword evidence="2" id="KW-0472">Membrane</keyword>
<evidence type="ECO:0000256" key="2">
    <source>
        <dbReference type="SAM" id="Phobius"/>
    </source>
</evidence>
<dbReference type="SMART" id="SM00646">
    <property type="entry name" value="Ami_3"/>
    <property type="match status" value="1"/>
</dbReference>
<evidence type="ECO:0000313" key="5">
    <source>
        <dbReference type="Proteomes" id="UP001314796"/>
    </source>
</evidence>
<dbReference type="SUPFAM" id="SSF53187">
    <property type="entry name" value="Zn-dependent exopeptidases"/>
    <property type="match status" value="1"/>
</dbReference>
<dbReference type="EMBL" id="JAFBEE010000002">
    <property type="protein sequence ID" value="MBM7614125.1"/>
    <property type="molecule type" value="Genomic_DNA"/>
</dbReference>
<dbReference type="GO" id="GO:0008745">
    <property type="term" value="F:N-acetylmuramoyl-L-alanine amidase activity"/>
    <property type="evidence" value="ECO:0007669"/>
    <property type="project" value="UniProtKB-EC"/>
</dbReference>